<evidence type="ECO:0000256" key="2">
    <source>
        <dbReference type="ARBA" id="ARBA00013194"/>
    </source>
</evidence>
<dbReference type="InterPro" id="IPR027304">
    <property type="entry name" value="Trigger_fact/SurA_dom_sf"/>
</dbReference>
<dbReference type="InterPro" id="IPR050245">
    <property type="entry name" value="PrsA_foldase"/>
</dbReference>
<accession>A0A0U9HPL4</accession>
<keyword evidence="10" id="KW-1185">Reference proteome</keyword>
<evidence type="ECO:0000313" key="9">
    <source>
        <dbReference type="EMBL" id="GAQ94972.1"/>
    </source>
</evidence>
<evidence type="ECO:0000259" key="8">
    <source>
        <dbReference type="PROSITE" id="PS50198"/>
    </source>
</evidence>
<proteinExistence type="predicted"/>
<keyword evidence="4 6" id="KW-0697">Rotamase</keyword>
<dbReference type="AlphaFoldDB" id="A0A0U9HPL4"/>
<dbReference type="RefSeq" id="WP_059176377.1">
    <property type="nucleotide sequence ID" value="NZ_BCNO01000001.1"/>
</dbReference>
<reference evidence="10" key="1">
    <citation type="submission" date="2016-01" db="EMBL/GenBank/DDBJ databases">
        <title>Draft genome sequence of Thermodesulfovibrio aggregans strain TGE-P1.</title>
        <authorList>
            <person name="Sekiguchi Y."/>
            <person name="Ohashi A."/>
            <person name="Matsuura N."/>
            <person name="Tourlousse M.D."/>
        </authorList>
    </citation>
    <scope>NUCLEOTIDE SEQUENCE [LARGE SCALE GENOMIC DNA]</scope>
    <source>
        <strain evidence="10">TGE-P1</strain>
    </source>
</reference>
<dbReference type="SUPFAM" id="SSF54534">
    <property type="entry name" value="FKBP-like"/>
    <property type="match status" value="1"/>
</dbReference>
<keyword evidence="3 7" id="KW-0732">Signal</keyword>
<dbReference type="PANTHER" id="PTHR47245">
    <property type="entry name" value="PEPTIDYLPROLYL ISOMERASE"/>
    <property type="match status" value="1"/>
</dbReference>
<sequence length="293" mass="33845">MKYLKIFIILLSFSLIFACSKGDEVVVKAGSSKLTKKELQEDLKSLPPQTKVFLPSPEGVNRLKDELIKREVLYEEAKKKDLAKSEEFKRRVEEFKKITLINMLLEQELKNLPQVTEKDAKDYYEKNKDQFIKPTEIRLSQIVVKNEEEAKKVYEKIDKGEDFGNIAKELSKDEKTKASGGDIGFFKKGQLSPQIENVAFNLKKGQISMPLNLNGNLYIFKVTDVKGTAVEFEQIKEQLTEQLRAKKQQEWFNSYIEELKKKHKVEVNEKALQEILNQNLIGGKPEETPQKTK</sequence>
<evidence type="ECO:0000256" key="6">
    <source>
        <dbReference type="PROSITE-ProRule" id="PRU00278"/>
    </source>
</evidence>
<dbReference type="InterPro" id="IPR046357">
    <property type="entry name" value="PPIase_dom_sf"/>
</dbReference>
<dbReference type="EC" id="5.2.1.8" evidence="2"/>
<dbReference type="PANTHER" id="PTHR47245:SF1">
    <property type="entry name" value="FOLDASE PROTEIN PRSA"/>
    <property type="match status" value="1"/>
</dbReference>
<evidence type="ECO:0000256" key="3">
    <source>
        <dbReference type="ARBA" id="ARBA00022729"/>
    </source>
</evidence>
<dbReference type="EMBL" id="BCNO01000001">
    <property type="protein sequence ID" value="GAQ94972.1"/>
    <property type="molecule type" value="Genomic_DNA"/>
</dbReference>
<evidence type="ECO:0000313" key="10">
    <source>
        <dbReference type="Proteomes" id="UP000054976"/>
    </source>
</evidence>
<comment type="catalytic activity">
    <reaction evidence="1">
        <text>[protein]-peptidylproline (omega=180) = [protein]-peptidylproline (omega=0)</text>
        <dbReference type="Rhea" id="RHEA:16237"/>
        <dbReference type="Rhea" id="RHEA-COMP:10747"/>
        <dbReference type="Rhea" id="RHEA-COMP:10748"/>
        <dbReference type="ChEBI" id="CHEBI:83833"/>
        <dbReference type="ChEBI" id="CHEBI:83834"/>
        <dbReference type="EC" id="5.2.1.8"/>
    </reaction>
</comment>
<name>A0A0U9HPL4_9BACT</name>
<organism evidence="9 10">
    <name type="scientific">Thermodesulfovibrio aggregans</name>
    <dbReference type="NCBI Taxonomy" id="86166"/>
    <lineage>
        <taxon>Bacteria</taxon>
        <taxon>Pseudomonadati</taxon>
        <taxon>Nitrospirota</taxon>
        <taxon>Thermodesulfovibrionia</taxon>
        <taxon>Thermodesulfovibrionales</taxon>
        <taxon>Thermodesulfovibrionaceae</taxon>
        <taxon>Thermodesulfovibrio</taxon>
    </lineage>
</organism>
<keyword evidence="5 6" id="KW-0413">Isomerase</keyword>
<evidence type="ECO:0000256" key="5">
    <source>
        <dbReference type="ARBA" id="ARBA00023235"/>
    </source>
</evidence>
<dbReference type="Gene3D" id="3.10.50.40">
    <property type="match status" value="1"/>
</dbReference>
<dbReference type="SUPFAM" id="SSF109998">
    <property type="entry name" value="Triger factor/SurA peptide-binding domain-like"/>
    <property type="match status" value="1"/>
</dbReference>
<dbReference type="Pfam" id="PF13145">
    <property type="entry name" value="Rotamase_2"/>
    <property type="match status" value="1"/>
</dbReference>
<dbReference type="STRING" id="86166.TAGGR_11171"/>
<evidence type="ECO:0000256" key="1">
    <source>
        <dbReference type="ARBA" id="ARBA00000971"/>
    </source>
</evidence>
<dbReference type="Proteomes" id="UP000054976">
    <property type="component" value="Unassembled WGS sequence"/>
</dbReference>
<dbReference type="GO" id="GO:0003755">
    <property type="term" value="F:peptidyl-prolyl cis-trans isomerase activity"/>
    <property type="evidence" value="ECO:0007669"/>
    <property type="project" value="UniProtKB-KW"/>
</dbReference>
<gene>
    <name evidence="9" type="ORF">TAGGR_11171</name>
</gene>
<dbReference type="PROSITE" id="PS51257">
    <property type="entry name" value="PROKAR_LIPOPROTEIN"/>
    <property type="match status" value="1"/>
</dbReference>
<evidence type="ECO:0000256" key="7">
    <source>
        <dbReference type="SAM" id="SignalP"/>
    </source>
</evidence>
<dbReference type="OrthoDB" id="14196at2"/>
<feature type="chain" id="PRO_5007791861" description="peptidylprolyl isomerase" evidence="7">
    <location>
        <begin position="19"/>
        <end position="293"/>
    </location>
</feature>
<protein>
    <recommendedName>
        <fullName evidence="2">peptidylprolyl isomerase</fullName>
        <ecNumber evidence="2">5.2.1.8</ecNumber>
    </recommendedName>
</protein>
<feature type="domain" description="PpiC" evidence="8">
    <location>
        <begin position="134"/>
        <end position="224"/>
    </location>
</feature>
<dbReference type="PROSITE" id="PS50198">
    <property type="entry name" value="PPIC_PPIASE_2"/>
    <property type="match status" value="1"/>
</dbReference>
<feature type="signal peptide" evidence="7">
    <location>
        <begin position="1"/>
        <end position="18"/>
    </location>
</feature>
<dbReference type="InterPro" id="IPR000297">
    <property type="entry name" value="PPIase_PpiC"/>
</dbReference>
<comment type="caution">
    <text evidence="9">The sequence shown here is derived from an EMBL/GenBank/DDBJ whole genome shotgun (WGS) entry which is preliminary data.</text>
</comment>
<evidence type="ECO:0000256" key="4">
    <source>
        <dbReference type="ARBA" id="ARBA00023110"/>
    </source>
</evidence>